<accession>A0A430K1X7</accession>
<dbReference type="InterPro" id="IPR032710">
    <property type="entry name" value="NTF2-like_dom_sf"/>
</dbReference>
<dbReference type="Pfam" id="PF07366">
    <property type="entry name" value="SnoaL"/>
    <property type="match status" value="1"/>
</dbReference>
<protein>
    <recommendedName>
        <fullName evidence="3">Ester cyclase</fullName>
    </recommendedName>
</protein>
<dbReference type="Gene3D" id="3.10.450.50">
    <property type="match status" value="1"/>
</dbReference>
<dbReference type="SUPFAM" id="SSF54427">
    <property type="entry name" value="NTF2-like"/>
    <property type="match status" value="1"/>
</dbReference>
<evidence type="ECO:0000313" key="2">
    <source>
        <dbReference type="Proteomes" id="UP000267585"/>
    </source>
</evidence>
<evidence type="ECO:0008006" key="3">
    <source>
        <dbReference type="Google" id="ProtNLM"/>
    </source>
</evidence>
<dbReference type="RefSeq" id="WP_126162821.1">
    <property type="nucleotide sequence ID" value="NZ_RQPJ01000008.1"/>
</dbReference>
<dbReference type="EMBL" id="RQPJ01000008">
    <property type="protein sequence ID" value="RTE53090.1"/>
    <property type="molecule type" value="Genomic_DNA"/>
</dbReference>
<dbReference type="AlphaFoldDB" id="A0A430K1X7"/>
<dbReference type="PANTHER" id="PTHR38436">
    <property type="entry name" value="POLYKETIDE CYCLASE SNOAL-LIKE DOMAIN"/>
    <property type="match status" value="1"/>
</dbReference>
<organism evidence="1 2">
    <name type="scientific">Arenibacter aquaticus</name>
    <dbReference type="NCBI Taxonomy" id="2489054"/>
    <lineage>
        <taxon>Bacteria</taxon>
        <taxon>Pseudomonadati</taxon>
        <taxon>Bacteroidota</taxon>
        <taxon>Flavobacteriia</taxon>
        <taxon>Flavobacteriales</taxon>
        <taxon>Flavobacteriaceae</taxon>
        <taxon>Arenibacter</taxon>
    </lineage>
</organism>
<gene>
    <name evidence="1" type="ORF">EHW67_12985</name>
</gene>
<dbReference type="PANTHER" id="PTHR38436:SF1">
    <property type="entry name" value="ESTER CYCLASE"/>
    <property type="match status" value="1"/>
</dbReference>
<keyword evidence="2" id="KW-1185">Reference proteome</keyword>
<evidence type="ECO:0000313" key="1">
    <source>
        <dbReference type="EMBL" id="RTE53090.1"/>
    </source>
</evidence>
<dbReference type="GO" id="GO:0030638">
    <property type="term" value="P:polyketide metabolic process"/>
    <property type="evidence" value="ECO:0007669"/>
    <property type="project" value="InterPro"/>
</dbReference>
<reference evidence="1 2" key="1">
    <citation type="submission" date="2018-11" db="EMBL/GenBank/DDBJ databases">
        <title>Arenibacter aquaticus sp.nov., a marine bacterium isolated from surface seawater in the South China Sea.</title>
        <authorList>
            <person name="Guo J."/>
            <person name="Sun J."/>
        </authorList>
    </citation>
    <scope>NUCLEOTIDE SEQUENCE [LARGE SCALE GENOMIC DNA]</scope>
    <source>
        <strain evidence="1 2">GUO666</strain>
    </source>
</reference>
<dbReference type="OrthoDB" id="1442472at2"/>
<comment type="caution">
    <text evidence="1">The sequence shown here is derived from an EMBL/GenBank/DDBJ whole genome shotgun (WGS) entry which is preliminary data.</text>
</comment>
<dbReference type="InterPro" id="IPR009959">
    <property type="entry name" value="Cyclase_SnoaL-like"/>
</dbReference>
<dbReference type="Proteomes" id="UP000267585">
    <property type="component" value="Unassembled WGS sequence"/>
</dbReference>
<name>A0A430K1X7_9FLAO</name>
<proteinExistence type="predicted"/>
<sequence>MEQLKVMKMPHIPLLLIVLCWVSCNNNPRSIGNSSSPKNKTPAMINGNPNLKASIDAYLSIKNPDTLNMLVTDNYVRNMNGIPVVTNKSELKARLNLYFTGFPDYHIAVSHSIICDSQGYINWVFSGTHTGLFGDVAATGKKIKINGFSHLYFNKQGQLYQEDIFYNELEFLQQLGYSLTTPNLK</sequence>